<keyword evidence="1" id="KW-1133">Transmembrane helix</keyword>
<dbReference type="EMBL" id="QLMA01000003">
    <property type="protein sequence ID" value="RAJ83656.1"/>
    <property type="molecule type" value="Genomic_DNA"/>
</dbReference>
<dbReference type="OrthoDB" id="1041391at2"/>
<sequence length="468" mass="54135">MLNPQKIARVPLFFSFCALFMFLTGFLVKGYSQTRPIISVHSPYPTIPQIETPHPVGVNVDAVRRGALNQGVQYQGQIIATERDVSTNEHRLSSRVQVAIYMAEFNNEVKNTRGIYRDTNNIAKPYWMALRELETMSSTSTFSISRAVYLVENAFFNNRLPADKFQQLLNNKLTLCHYIMQKEKLDTSSELSRHYALQKLFSDTITYYNPITRAKQQYTPLGYDFDDYMGKEHWENMFVTKLLLTGKGQCHSMPLLYLMLAEQLGIKATLAQAPEHSFIVFYNKDGKRYNFETTSGNLVSYNWLMQSGFINASAIKKGTYLDTLSQKKLIAYLIMDLTQGYLRQYEDDGFVYRCLQDVKALHSDNLEALMMEANNLTIRTRQAIRAVGNPPPNKLPEYREAYSLFQQRNALYQLIDDLGYQAMPPEAYQAWRKSVEQEKQRRENKDLKAQIRQQIGRVSNIKTTIIHK</sequence>
<keyword evidence="3" id="KW-1185">Reference proteome</keyword>
<accession>A0A327W5K1</accession>
<evidence type="ECO:0008006" key="4">
    <source>
        <dbReference type="Google" id="ProtNLM"/>
    </source>
</evidence>
<reference evidence="2 3" key="1">
    <citation type="submission" date="2018-06" db="EMBL/GenBank/DDBJ databases">
        <title>Genomic Encyclopedia of Archaeal and Bacterial Type Strains, Phase II (KMG-II): from individual species to whole genera.</title>
        <authorList>
            <person name="Goeker M."/>
        </authorList>
    </citation>
    <scope>NUCLEOTIDE SEQUENCE [LARGE SCALE GENOMIC DNA]</scope>
    <source>
        <strain evidence="2 3">DSM 29821</strain>
    </source>
</reference>
<evidence type="ECO:0000313" key="2">
    <source>
        <dbReference type="EMBL" id="RAJ83656.1"/>
    </source>
</evidence>
<organism evidence="2 3">
    <name type="scientific">Chitinophaga dinghuensis</name>
    <dbReference type="NCBI Taxonomy" id="1539050"/>
    <lineage>
        <taxon>Bacteria</taxon>
        <taxon>Pseudomonadati</taxon>
        <taxon>Bacteroidota</taxon>
        <taxon>Chitinophagia</taxon>
        <taxon>Chitinophagales</taxon>
        <taxon>Chitinophagaceae</taxon>
        <taxon>Chitinophaga</taxon>
    </lineage>
</organism>
<dbReference type="RefSeq" id="WP_111592291.1">
    <property type="nucleotide sequence ID" value="NZ_QLMA01000003.1"/>
</dbReference>
<gene>
    <name evidence="2" type="ORF">CLV59_103627</name>
</gene>
<evidence type="ECO:0000256" key="1">
    <source>
        <dbReference type="SAM" id="Phobius"/>
    </source>
</evidence>
<keyword evidence="1" id="KW-0472">Membrane</keyword>
<name>A0A327W5K1_9BACT</name>
<keyword evidence="1" id="KW-0812">Transmembrane</keyword>
<dbReference type="Proteomes" id="UP000249819">
    <property type="component" value="Unassembled WGS sequence"/>
</dbReference>
<proteinExistence type="predicted"/>
<evidence type="ECO:0000313" key="3">
    <source>
        <dbReference type="Proteomes" id="UP000249819"/>
    </source>
</evidence>
<feature type="transmembrane region" description="Helical" evidence="1">
    <location>
        <begin position="12"/>
        <end position="31"/>
    </location>
</feature>
<comment type="caution">
    <text evidence="2">The sequence shown here is derived from an EMBL/GenBank/DDBJ whole genome shotgun (WGS) entry which is preliminary data.</text>
</comment>
<protein>
    <recommendedName>
        <fullName evidence="4">Transglutaminase superfamily protein</fullName>
    </recommendedName>
</protein>
<dbReference type="AlphaFoldDB" id="A0A327W5K1"/>